<dbReference type="Proteomes" id="UP001652622">
    <property type="component" value="Unplaced"/>
</dbReference>
<dbReference type="AlphaFoldDB" id="A0A6P9B2K0"/>
<dbReference type="PROSITE" id="PS50850">
    <property type="entry name" value="MFS"/>
    <property type="match status" value="1"/>
</dbReference>
<sequence>SAGRKEPPPPPPPPSSPAVAAVPDGGWGWMVVLGGFVQSALVFGVIRSFGVFFVEFVAHFGESAGSVSWVVSLGIAVLQFASPLGSTLSAHYGARPVVMAGGFLSSVGLFLASFSTSLVHLHLTVGLLTGLGWALVFTPSVAAVSHYFEKRRTLAMGLAVSGAGVSSLAFCPFFQYLVDLYGWRGALQIVAAMSLNLVASGAVLRPLAVEDAQPNGEKDRDVHQEPRTLASSFSLELLHHGPFLRYVLVFVLVDMGYFVPYAHLVAYARDVGCGEYDAASIMSVAAVADMVGRVFAGWLADARVFSRSVHDLTLWMALTGICLALVPLGHSLETLMPLGLCYGFFAGALVPLQFTSLVEIVGARYVMAGIGYMHMLESTGALVGTPISGWLRDITGNFTASFICAGVVLLAASLLLLTLPDYFSCSRAPKAHLPGPAKPHGPKSLESRGVPQRSRELYRIETG</sequence>
<dbReference type="RefSeq" id="XP_034262355.2">
    <property type="nucleotide sequence ID" value="XM_034406464.2"/>
</dbReference>
<feature type="transmembrane region" description="Helical" evidence="3">
    <location>
        <begin position="243"/>
        <end position="266"/>
    </location>
</feature>
<keyword evidence="5" id="KW-1185">Reference proteome</keyword>
<feature type="transmembrane region" description="Helical" evidence="3">
    <location>
        <begin position="335"/>
        <end position="354"/>
    </location>
</feature>
<accession>A0A6P9B2K0</accession>
<feature type="transmembrane region" description="Helical" evidence="3">
    <location>
        <begin position="66"/>
        <end position="85"/>
    </location>
</feature>
<evidence type="ECO:0000256" key="2">
    <source>
        <dbReference type="SAM" id="MobiDB-lite"/>
    </source>
</evidence>
<dbReference type="GO" id="GO:0015293">
    <property type="term" value="F:symporter activity"/>
    <property type="evidence" value="ECO:0007669"/>
    <property type="project" value="UniProtKB-KW"/>
</dbReference>
<dbReference type="InParanoid" id="A0A6P9B2K0"/>
<dbReference type="InterPro" id="IPR020846">
    <property type="entry name" value="MFS_dom"/>
</dbReference>
<feature type="compositionally biased region" description="Basic and acidic residues" evidence="2">
    <location>
        <begin position="453"/>
        <end position="463"/>
    </location>
</feature>
<feature type="transmembrane region" description="Helical" evidence="3">
    <location>
        <begin position="399"/>
        <end position="419"/>
    </location>
</feature>
<proteinExistence type="predicted"/>
<feature type="transmembrane region" description="Helical" evidence="3">
    <location>
        <begin position="97"/>
        <end position="115"/>
    </location>
</feature>
<dbReference type="GeneID" id="117658333"/>
<feature type="region of interest" description="Disordered" evidence="2">
    <location>
        <begin position="432"/>
        <end position="463"/>
    </location>
</feature>
<comment type="subcellular location">
    <subcellularLocation>
        <location evidence="1">Membrane</location>
        <topology evidence="1">Multi-pass membrane protein</topology>
    </subcellularLocation>
</comment>
<dbReference type="GO" id="GO:0000139">
    <property type="term" value="C:Golgi membrane"/>
    <property type="evidence" value="ECO:0007669"/>
    <property type="project" value="UniProtKB-SubCell"/>
</dbReference>
<feature type="domain" description="Major facilitator superfamily (MFS) profile" evidence="4">
    <location>
        <begin position="28"/>
        <end position="423"/>
    </location>
</feature>
<keyword evidence="3" id="KW-0472">Membrane</keyword>
<dbReference type="SUPFAM" id="SSF103473">
    <property type="entry name" value="MFS general substrate transporter"/>
    <property type="match status" value="1"/>
</dbReference>
<feature type="transmembrane region" description="Helical" evidence="3">
    <location>
        <begin position="154"/>
        <end position="177"/>
    </location>
</feature>
<dbReference type="Pfam" id="PF07690">
    <property type="entry name" value="MFS_1"/>
    <property type="match status" value="2"/>
</dbReference>
<dbReference type="InterPro" id="IPR048233">
    <property type="entry name" value="MFS_MCT_13"/>
</dbReference>
<keyword evidence="3" id="KW-0812">Transmembrane</keyword>
<dbReference type="InterPro" id="IPR011701">
    <property type="entry name" value="MFS"/>
</dbReference>
<feature type="transmembrane region" description="Helical" evidence="3">
    <location>
        <begin position="121"/>
        <end position="142"/>
    </location>
</feature>
<evidence type="ECO:0000313" key="6">
    <source>
        <dbReference type="RefSeq" id="XP_034262355.2"/>
    </source>
</evidence>
<dbReference type="CDD" id="cd17423">
    <property type="entry name" value="MFS_MCT11_13"/>
    <property type="match status" value="1"/>
</dbReference>
<dbReference type="GO" id="GO:0008028">
    <property type="term" value="F:monocarboxylic acid transmembrane transporter activity"/>
    <property type="evidence" value="ECO:0007669"/>
    <property type="project" value="TreeGrafter"/>
</dbReference>
<dbReference type="PANTHER" id="PTHR11360:SF19">
    <property type="entry name" value="MONOCARBOXYLATE TRANSPORTER 13"/>
    <property type="match status" value="1"/>
</dbReference>
<protein>
    <submittedName>
        <fullName evidence="6">Monocarboxylate transporter 13-like</fullName>
    </submittedName>
</protein>
<name>A0A6P9B2K0_PANGU</name>
<evidence type="ECO:0000256" key="1">
    <source>
        <dbReference type="ARBA" id="ARBA00004141"/>
    </source>
</evidence>
<organism evidence="5 6">
    <name type="scientific">Pantherophis guttatus</name>
    <name type="common">Corn snake</name>
    <name type="synonym">Elaphe guttata</name>
    <dbReference type="NCBI Taxonomy" id="94885"/>
    <lineage>
        <taxon>Eukaryota</taxon>
        <taxon>Metazoa</taxon>
        <taxon>Chordata</taxon>
        <taxon>Craniata</taxon>
        <taxon>Vertebrata</taxon>
        <taxon>Euteleostomi</taxon>
        <taxon>Lepidosauria</taxon>
        <taxon>Squamata</taxon>
        <taxon>Bifurcata</taxon>
        <taxon>Unidentata</taxon>
        <taxon>Episquamata</taxon>
        <taxon>Toxicofera</taxon>
        <taxon>Serpentes</taxon>
        <taxon>Colubroidea</taxon>
        <taxon>Colubridae</taxon>
        <taxon>Colubrinae</taxon>
        <taxon>Pantherophis</taxon>
    </lineage>
</organism>
<feature type="transmembrane region" description="Helical" evidence="3">
    <location>
        <begin position="312"/>
        <end position="329"/>
    </location>
</feature>
<dbReference type="GO" id="GO:0005886">
    <property type="term" value="C:plasma membrane"/>
    <property type="evidence" value="ECO:0007669"/>
    <property type="project" value="UniProtKB-SubCell"/>
</dbReference>
<feature type="transmembrane region" description="Helical" evidence="3">
    <location>
        <begin position="27"/>
        <end position="46"/>
    </location>
</feature>
<gene>
    <name evidence="6" type="primary">LOC117658333</name>
</gene>
<feature type="non-terminal residue" evidence="6">
    <location>
        <position position="1"/>
    </location>
</feature>
<keyword evidence="3" id="KW-1133">Transmembrane helix</keyword>
<dbReference type="KEGG" id="pgut:117658333"/>
<feature type="transmembrane region" description="Helical" evidence="3">
    <location>
        <begin position="278"/>
        <end position="300"/>
    </location>
</feature>
<dbReference type="InterPro" id="IPR050327">
    <property type="entry name" value="Proton-linked_MCT"/>
</dbReference>
<feature type="transmembrane region" description="Helical" evidence="3">
    <location>
        <begin position="366"/>
        <end position="387"/>
    </location>
</feature>
<evidence type="ECO:0000256" key="3">
    <source>
        <dbReference type="SAM" id="Phobius"/>
    </source>
</evidence>
<dbReference type="Gene3D" id="1.20.1250.20">
    <property type="entry name" value="MFS general substrate transporter like domains"/>
    <property type="match status" value="1"/>
</dbReference>
<reference evidence="6" key="1">
    <citation type="submission" date="2025-08" db="UniProtKB">
        <authorList>
            <consortium name="RefSeq"/>
        </authorList>
    </citation>
    <scope>IDENTIFICATION</scope>
    <source>
        <tissue evidence="6">Blood</tissue>
    </source>
</reference>
<dbReference type="PANTHER" id="PTHR11360">
    <property type="entry name" value="MONOCARBOXYLATE TRANSPORTER"/>
    <property type="match status" value="1"/>
</dbReference>
<evidence type="ECO:0000313" key="5">
    <source>
        <dbReference type="Proteomes" id="UP001652622"/>
    </source>
</evidence>
<dbReference type="InterPro" id="IPR036259">
    <property type="entry name" value="MFS_trans_sf"/>
</dbReference>
<evidence type="ECO:0000259" key="4">
    <source>
        <dbReference type="PROSITE" id="PS50850"/>
    </source>
</evidence>